<evidence type="ECO:0000313" key="1">
    <source>
        <dbReference type="EMBL" id="RYU95311.1"/>
    </source>
</evidence>
<evidence type="ECO:0000313" key="2">
    <source>
        <dbReference type="Proteomes" id="UP000293162"/>
    </source>
</evidence>
<dbReference type="Proteomes" id="UP000293162">
    <property type="component" value="Unassembled WGS sequence"/>
</dbReference>
<dbReference type="EMBL" id="SEWF01000016">
    <property type="protein sequence ID" value="RYU95311.1"/>
    <property type="molecule type" value="Genomic_DNA"/>
</dbReference>
<proteinExistence type="predicted"/>
<protein>
    <submittedName>
        <fullName evidence="1">Uncharacterized protein</fullName>
    </submittedName>
</protein>
<accession>A0A4Q5LZG9</accession>
<comment type="caution">
    <text evidence="1">The sequence shown here is derived from an EMBL/GenBank/DDBJ whole genome shotgun (WGS) entry which is preliminary data.</text>
</comment>
<gene>
    <name evidence="1" type="ORF">EWM59_12740</name>
</gene>
<reference evidence="1 2" key="1">
    <citation type="submission" date="2019-02" db="EMBL/GenBank/DDBJ databases">
        <title>Bacterial novel species Emticicia sp. 17J42-9 isolated from soil.</title>
        <authorList>
            <person name="Jung H.-Y."/>
        </authorList>
    </citation>
    <scope>NUCLEOTIDE SEQUENCE [LARGE SCALE GENOMIC DNA]</scope>
    <source>
        <strain evidence="1 2">17J42-9</strain>
    </source>
</reference>
<name>A0A4Q5LZG9_9BACT</name>
<dbReference type="AlphaFoldDB" id="A0A4Q5LZG9"/>
<keyword evidence="2" id="KW-1185">Reference proteome</keyword>
<sequence>MKNIFITIIFLFFFCAGYSQVKSKTTSSKQEVEVKSEKYDLGNIDLVAVLNLSVSYAKAAMQIKNSQGVIGKSNSEINSKSNKDVIEELSEIIQKPKPEDYFQSTQYPYLVDNKEFINMFLNDCSSFGKVRTQFYYRQNMFPIIFTKTENSELTFLVNCIAYDKILNTVETTPRKRASRVLTSMIIPSLKNFKSVFAIPPIKNVAITVVYECKNFLEDRKFALINDSESITAVFPKNLCVEFLSAKITEEELIKKSTFYIIDKDMEGNVKKVDIPIE</sequence>
<organism evidence="1 2">
    <name type="scientific">Emticicia agri</name>
    <dbReference type="NCBI Taxonomy" id="2492393"/>
    <lineage>
        <taxon>Bacteria</taxon>
        <taxon>Pseudomonadati</taxon>
        <taxon>Bacteroidota</taxon>
        <taxon>Cytophagia</taxon>
        <taxon>Cytophagales</taxon>
        <taxon>Leadbetterellaceae</taxon>
        <taxon>Emticicia</taxon>
    </lineage>
</organism>
<dbReference type="RefSeq" id="WP_130021360.1">
    <property type="nucleotide sequence ID" value="NZ_SEWF01000016.1"/>
</dbReference>